<dbReference type="Gene3D" id="3.60.21.10">
    <property type="match status" value="1"/>
</dbReference>
<dbReference type="PANTHER" id="PTHR30337">
    <property type="entry name" value="COMPONENT OF ATP-DEPENDENT DSDNA EXONUCLEASE"/>
    <property type="match status" value="1"/>
</dbReference>
<dbReference type="SUPFAM" id="SSF56300">
    <property type="entry name" value="Metallo-dependent phosphatases"/>
    <property type="match status" value="1"/>
</dbReference>
<dbReference type="CDD" id="cd00840">
    <property type="entry name" value="MPP_Mre11_N"/>
    <property type="match status" value="1"/>
</dbReference>
<dbReference type="Pfam" id="PF00149">
    <property type="entry name" value="Metallophos"/>
    <property type="match status" value="1"/>
</dbReference>
<proteinExistence type="predicted"/>
<evidence type="ECO:0000256" key="1">
    <source>
        <dbReference type="ARBA" id="ARBA00022801"/>
    </source>
</evidence>
<organism evidence="3">
    <name type="scientific">mine drainage metagenome</name>
    <dbReference type="NCBI Taxonomy" id="410659"/>
    <lineage>
        <taxon>unclassified sequences</taxon>
        <taxon>metagenomes</taxon>
        <taxon>ecological metagenomes</taxon>
    </lineage>
</organism>
<dbReference type="InterPro" id="IPR004843">
    <property type="entry name" value="Calcineurin-like_PHP"/>
</dbReference>
<sequence>MSFCFIHAADLHLDTPFKGIERVSPVIGEALRDASLKAFDALIDLAEKRNAAFVLLAGDIYDGPERGVRAQLRFYNGLKRLSDMSIHSFVVHGNHDPLNAGWSAIRDWPQLATIFGHDTIGSVVVERDGVQLATVHGI</sequence>
<accession>T1BUH6</accession>
<dbReference type="PANTHER" id="PTHR30337:SF7">
    <property type="entry name" value="PHOSPHOESTERASE"/>
    <property type="match status" value="1"/>
</dbReference>
<dbReference type="AlphaFoldDB" id="T1BUH6"/>
<dbReference type="InterPro" id="IPR029052">
    <property type="entry name" value="Metallo-depent_PP-like"/>
</dbReference>
<reference evidence="3" key="2">
    <citation type="journal article" date="2014" name="ISME J.">
        <title>Microbial stratification in low pH oxic and suboxic macroscopic growths along an acid mine drainage.</title>
        <authorList>
            <person name="Mendez-Garcia C."/>
            <person name="Mesa V."/>
            <person name="Sprenger R.R."/>
            <person name="Richter M."/>
            <person name="Diez M.S."/>
            <person name="Solano J."/>
            <person name="Bargiela R."/>
            <person name="Golyshina O.V."/>
            <person name="Manteca A."/>
            <person name="Ramos J.L."/>
            <person name="Gallego J.R."/>
            <person name="Llorente I."/>
            <person name="Martins Dos Santos V.A."/>
            <person name="Jensen O.N."/>
            <person name="Pelaez A.I."/>
            <person name="Sanchez J."/>
            <person name="Ferrer M."/>
        </authorList>
    </citation>
    <scope>NUCLEOTIDE SEQUENCE</scope>
</reference>
<comment type="caution">
    <text evidence="3">The sequence shown here is derived from an EMBL/GenBank/DDBJ whole genome shotgun (WGS) entry which is preliminary data.</text>
</comment>
<gene>
    <name evidence="3" type="ORF">B1A_11368</name>
</gene>
<evidence type="ECO:0000259" key="2">
    <source>
        <dbReference type="Pfam" id="PF00149"/>
    </source>
</evidence>
<dbReference type="GO" id="GO:0016787">
    <property type="term" value="F:hydrolase activity"/>
    <property type="evidence" value="ECO:0007669"/>
    <property type="project" value="UniProtKB-KW"/>
</dbReference>
<feature type="non-terminal residue" evidence="3">
    <location>
        <position position="138"/>
    </location>
</feature>
<evidence type="ECO:0000313" key="3">
    <source>
        <dbReference type="EMBL" id="EQD56849.1"/>
    </source>
</evidence>
<reference evidence="3" key="1">
    <citation type="submission" date="2013-08" db="EMBL/GenBank/DDBJ databases">
        <authorList>
            <person name="Mendez C."/>
            <person name="Richter M."/>
            <person name="Ferrer M."/>
            <person name="Sanchez J."/>
        </authorList>
    </citation>
    <scope>NUCLEOTIDE SEQUENCE</scope>
</reference>
<feature type="domain" description="Calcineurin-like phosphoesterase" evidence="2">
    <location>
        <begin position="5"/>
        <end position="137"/>
    </location>
</feature>
<dbReference type="EMBL" id="AUZX01008123">
    <property type="protein sequence ID" value="EQD56849.1"/>
    <property type="molecule type" value="Genomic_DNA"/>
</dbReference>
<dbReference type="InterPro" id="IPR041796">
    <property type="entry name" value="Mre11_N"/>
</dbReference>
<name>T1BUH6_9ZZZZ</name>
<dbReference type="InterPro" id="IPR050535">
    <property type="entry name" value="DNA_Repair-Maintenance_Comp"/>
</dbReference>
<keyword evidence="1" id="KW-0378">Hydrolase</keyword>
<protein>
    <submittedName>
        <fullName evidence="3">Metallophosphoesterase</fullName>
    </submittedName>
</protein>